<dbReference type="Gene3D" id="1.10.287.470">
    <property type="entry name" value="Helix hairpin bin"/>
    <property type="match status" value="1"/>
</dbReference>
<organism evidence="2">
    <name type="scientific">Singulisphaera sp. Ch08</name>
    <dbReference type="NCBI Taxonomy" id="3120278"/>
    <lineage>
        <taxon>Bacteria</taxon>
        <taxon>Pseudomonadati</taxon>
        <taxon>Planctomycetota</taxon>
        <taxon>Planctomycetia</taxon>
        <taxon>Isosphaerales</taxon>
        <taxon>Isosphaeraceae</taxon>
        <taxon>Singulisphaera</taxon>
    </lineage>
</organism>
<feature type="coiled-coil region" evidence="1">
    <location>
        <begin position="240"/>
        <end position="267"/>
    </location>
</feature>
<proteinExistence type="predicted"/>
<gene>
    <name evidence="2" type="ORF">V5E97_18640</name>
</gene>
<evidence type="ECO:0000256" key="1">
    <source>
        <dbReference type="SAM" id="Coils"/>
    </source>
</evidence>
<sequence length="275" mass="31273">MLTTLLLSLALFGQVKGDPDQFPLALHRSMEIDDLDREIQRLHDTVLLKRAQLVSTQRLSQRGLVSRADLERESASLRYEEAHEAESTAYRNLKIYERDVMGRVISSDEVKAYSLLLDWVKKQQGMAQVDVDFRDYTLKQTRALYQRKAISRQELDDAEQAFNTAQASLALSKTREAQIVMELASRRGEKSYDSAEYQRLKAAYLKARIQYFEVVSAGSKNRLTIAQQRSLRGLIATDDVALFQKAVDDAENALAAERKKLEENESATLQPTPTN</sequence>
<dbReference type="RefSeq" id="WP_406700809.1">
    <property type="nucleotide sequence ID" value="NZ_CP155447.1"/>
</dbReference>
<accession>A0AAU7CQV5</accession>
<name>A0AAU7CQV5_9BACT</name>
<protein>
    <recommendedName>
        <fullName evidence="3">TolC family protein</fullName>
    </recommendedName>
</protein>
<evidence type="ECO:0008006" key="3">
    <source>
        <dbReference type="Google" id="ProtNLM"/>
    </source>
</evidence>
<evidence type="ECO:0000313" key="2">
    <source>
        <dbReference type="EMBL" id="XBH07972.1"/>
    </source>
</evidence>
<dbReference type="EMBL" id="CP155447">
    <property type="protein sequence ID" value="XBH07972.1"/>
    <property type="molecule type" value="Genomic_DNA"/>
</dbReference>
<reference evidence="2" key="1">
    <citation type="submission" date="2024-05" db="EMBL/GenBank/DDBJ databases">
        <title>Planctomycetes of the genus Singulisphaera possess chitinolytic capabilities.</title>
        <authorList>
            <person name="Ivanova A."/>
        </authorList>
    </citation>
    <scope>NUCLEOTIDE SEQUENCE</scope>
    <source>
        <strain evidence="2">Ch08T</strain>
    </source>
</reference>
<dbReference type="AlphaFoldDB" id="A0AAU7CQV5"/>
<keyword evidence="1" id="KW-0175">Coiled coil</keyword>